<reference evidence="2 3" key="2">
    <citation type="submission" date="2018-11" db="EMBL/GenBank/DDBJ databases">
        <authorList>
            <consortium name="Pathogen Informatics"/>
        </authorList>
    </citation>
    <scope>NUCLEOTIDE SEQUENCE [LARGE SCALE GENOMIC DNA]</scope>
</reference>
<evidence type="ECO:0000256" key="1">
    <source>
        <dbReference type="SAM" id="MobiDB-lite"/>
    </source>
</evidence>
<evidence type="ECO:0000313" key="4">
    <source>
        <dbReference type="WBParaSite" id="HNAJ_0000292701-mRNA-1"/>
    </source>
</evidence>
<feature type="region of interest" description="Disordered" evidence="1">
    <location>
        <begin position="55"/>
        <end position="90"/>
    </location>
</feature>
<organism evidence="4">
    <name type="scientific">Rodentolepis nana</name>
    <name type="common">Dwarf tapeworm</name>
    <name type="synonym">Hymenolepis nana</name>
    <dbReference type="NCBI Taxonomy" id="102285"/>
    <lineage>
        <taxon>Eukaryota</taxon>
        <taxon>Metazoa</taxon>
        <taxon>Spiralia</taxon>
        <taxon>Lophotrochozoa</taxon>
        <taxon>Platyhelminthes</taxon>
        <taxon>Cestoda</taxon>
        <taxon>Eucestoda</taxon>
        <taxon>Cyclophyllidea</taxon>
        <taxon>Hymenolepididae</taxon>
        <taxon>Rodentolepis</taxon>
    </lineage>
</organism>
<keyword evidence="3" id="KW-1185">Reference proteome</keyword>
<dbReference type="EMBL" id="UZAE01001577">
    <property type="protein sequence ID" value="VDN98785.1"/>
    <property type="molecule type" value="Genomic_DNA"/>
</dbReference>
<dbReference type="Proteomes" id="UP000278807">
    <property type="component" value="Unassembled WGS sequence"/>
</dbReference>
<gene>
    <name evidence="2" type="ORF">HNAJ_LOCUS2926</name>
</gene>
<dbReference type="AlphaFoldDB" id="A0A0R3T789"/>
<evidence type="ECO:0000313" key="2">
    <source>
        <dbReference type="EMBL" id="VDN98785.1"/>
    </source>
</evidence>
<evidence type="ECO:0000313" key="3">
    <source>
        <dbReference type="Proteomes" id="UP000278807"/>
    </source>
</evidence>
<sequence>MATSIYFTTLTQAPPIVHSHLFQISFSLHSSSSSHSSPSFNSSYLNHTTTLPSLSLCAHPRSPHRHGELEGDELITRSSQAQHGFDSRVA</sequence>
<dbReference type="WBParaSite" id="HNAJ_0000292701-mRNA-1">
    <property type="protein sequence ID" value="HNAJ_0000292701-mRNA-1"/>
    <property type="gene ID" value="HNAJ_0000292701"/>
</dbReference>
<name>A0A0R3T789_RODNA</name>
<proteinExistence type="predicted"/>
<accession>A0A0R3T789</accession>
<protein>
    <submittedName>
        <fullName evidence="4">Ovule protein</fullName>
    </submittedName>
</protein>
<reference evidence="4" key="1">
    <citation type="submission" date="2017-02" db="UniProtKB">
        <authorList>
            <consortium name="WormBaseParasite"/>
        </authorList>
    </citation>
    <scope>IDENTIFICATION</scope>
</reference>